<organism evidence="2 3">
    <name type="scientific">Wickerhamomyces pijperi</name>
    <name type="common">Yeast</name>
    <name type="synonym">Pichia pijperi</name>
    <dbReference type="NCBI Taxonomy" id="599730"/>
    <lineage>
        <taxon>Eukaryota</taxon>
        <taxon>Fungi</taxon>
        <taxon>Dikarya</taxon>
        <taxon>Ascomycota</taxon>
        <taxon>Saccharomycotina</taxon>
        <taxon>Saccharomycetes</taxon>
        <taxon>Phaffomycetales</taxon>
        <taxon>Wickerhamomycetaceae</taxon>
        <taxon>Wickerhamomyces</taxon>
    </lineage>
</organism>
<evidence type="ECO:0000313" key="3">
    <source>
        <dbReference type="Proteomes" id="UP000774326"/>
    </source>
</evidence>
<comment type="caution">
    <text evidence="2">The sequence shown here is derived from an EMBL/GenBank/DDBJ whole genome shotgun (WGS) entry which is preliminary data.</text>
</comment>
<feature type="compositionally biased region" description="Polar residues" evidence="1">
    <location>
        <begin position="51"/>
        <end position="68"/>
    </location>
</feature>
<name>A0A9P8QDF8_WICPI</name>
<gene>
    <name evidence="2" type="ORF">WICPIJ_001362</name>
</gene>
<dbReference type="Proteomes" id="UP000774326">
    <property type="component" value="Unassembled WGS sequence"/>
</dbReference>
<feature type="compositionally biased region" description="Polar residues" evidence="1">
    <location>
        <begin position="76"/>
        <end position="91"/>
    </location>
</feature>
<accession>A0A9P8QDF8</accession>
<reference evidence="2" key="2">
    <citation type="submission" date="2021-01" db="EMBL/GenBank/DDBJ databases">
        <authorList>
            <person name="Schikora-Tamarit M.A."/>
        </authorList>
    </citation>
    <scope>NUCLEOTIDE SEQUENCE</scope>
    <source>
        <strain evidence="2">CBS2887</strain>
    </source>
</reference>
<protein>
    <submittedName>
        <fullName evidence="2">Uncharacterized protein</fullName>
    </submittedName>
</protein>
<evidence type="ECO:0000256" key="1">
    <source>
        <dbReference type="SAM" id="MobiDB-lite"/>
    </source>
</evidence>
<dbReference type="EMBL" id="JAEUBG010000687">
    <property type="protein sequence ID" value="KAH3687645.1"/>
    <property type="molecule type" value="Genomic_DNA"/>
</dbReference>
<evidence type="ECO:0000313" key="2">
    <source>
        <dbReference type="EMBL" id="KAH3687645.1"/>
    </source>
</evidence>
<dbReference type="AlphaFoldDB" id="A0A9P8QDF8"/>
<sequence>MNIRPNLSFIYILFFRRTIDSFQKIQNGEHKEGQSTTKGDISHGDLRSKHLTTNNSGSCTQTVTNGGTADNRPVVGTSSHSNGGNLRTVTPFTKEDHNEDLDP</sequence>
<keyword evidence="3" id="KW-1185">Reference proteome</keyword>
<proteinExistence type="predicted"/>
<feature type="region of interest" description="Disordered" evidence="1">
    <location>
        <begin position="26"/>
        <end position="103"/>
    </location>
</feature>
<reference evidence="2" key="1">
    <citation type="journal article" date="2021" name="Open Biol.">
        <title>Shared evolutionary footprints suggest mitochondrial oxidative damage underlies multiple complex I losses in fungi.</title>
        <authorList>
            <person name="Schikora-Tamarit M.A."/>
            <person name="Marcet-Houben M."/>
            <person name="Nosek J."/>
            <person name="Gabaldon T."/>
        </authorList>
    </citation>
    <scope>NUCLEOTIDE SEQUENCE</scope>
    <source>
        <strain evidence="2">CBS2887</strain>
    </source>
</reference>